<dbReference type="PANTHER" id="PTHR47843:SF5">
    <property type="entry name" value="BTB_POZ DOMAIN PROTEIN"/>
    <property type="match status" value="1"/>
</dbReference>
<dbReference type="Proteomes" id="UP000800094">
    <property type="component" value="Unassembled WGS sequence"/>
</dbReference>
<evidence type="ECO:0000313" key="3">
    <source>
        <dbReference type="Proteomes" id="UP000800094"/>
    </source>
</evidence>
<reference evidence="2" key="1">
    <citation type="journal article" date="2020" name="Stud. Mycol.">
        <title>101 Dothideomycetes genomes: a test case for predicting lifestyles and emergence of pathogens.</title>
        <authorList>
            <person name="Haridas S."/>
            <person name="Albert R."/>
            <person name="Binder M."/>
            <person name="Bloem J."/>
            <person name="Labutti K."/>
            <person name="Salamov A."/>
            <person name="Andreopoulos B."/>
            <person name="Baker S."/>
            <person name="Barry K."/>
            <person name="Bills G."/>
            <person name="Bluhm B."/>
            <person name="Cannon C."/>
            <person name="Castanera R."/>
            <person name="Culley D."/>
            <person name="Daum C."/>
            <person name="Ezra D."/>
            <person name="Gonzalez J."/>
            <person name="Henrissat B."/>
            <person name="Kuo A."/>
            <person name="Liang C."/>
            <person name="Lipzen A."/>
            <person name="Lutzoni F."/>
            <person name="Magnuson J."/>
            <person name="Mondo S."/>
            <person name="Nolan M."/>
            <person name="Ohm R."/>
            <person name="Pangilinan J."/>
            <person name="Park H.-J."/>
            <person name="Ramirez L."/>
            <person name="Alfaro M."/>
            <person name="Sun H."/>
            <person name="Tritt A."/>
            <person name="Yoshinaga Y."/>
            <person name="Zwiers L.-H."/>
            <person name="Turgeon B."/>
            <person name="Goodwin S."/>
            <person name="Spatafora J."/>
            <person name="Crous P."/>
            <person name="Grigoriev I."/>
        </authorList>
    </citation>
    <scope>NUCLEOTIDE SEQUENCE</scope>
    <source>
        <strain evidence="2">CBS 122368</strain>
    </source>
</reference>
<dbReference type="GeneID" id="54588505"/>
<sequence>MAQTSSFGTILQSDHFTFIVGPKKKSIIVHREAISAISEPLKVQMHGLFSSEAEGGEASLPDIDVEDFVRFCEYAYRGDYTVPLFRSDLGEAKEPGNDVRSISEKMTGRRTGEQPSGAYAAEQRPETTTWIPRWWWKKDDNVSPMTNRHILLERLYGHKYFLDGHPQSRIVAQCVPTGNNDPTEDFTPVFLAHAQLFRFAREKKVETLAALALYKLHRTLMEFKLYHNRVIDILELARYAYLKGRSSGGRMDELRKLVIEYIICKVDKIGKTKELSDLLREVGEFAVDYTELILQIM</sequence>
<dbReference type="PANTHER" id="PTHR47843">
    <property type="entry name" value="BTB DOMAIN-CONTAINING PROTEIN-RELATED"/>
    <property type="match status" value="1"/>
</dbReference>
<protein>
    <recommendedName>
        <fullName evidence="1">BTB domain-containing protein</fullName>
    </recommendedName>
</protein>
<dbReference type="InterPro" id="IPR011333">
    <property type="entry name" value="SKP1/BTB/POZ_sf"/>
</dbReference>
<dbReference type="RefSeq" id="XP_033689848.1">
    <property type="nucleotide sequence ID" value="XM_033835175.1"/>
</dbReference>
<dbReference type="AlphaFoldDB" id="A0A6A6IWS4"/>
<dbReference type="Gene3D" id="3.30.710.10">
    <property type="entry name" value="Potassium Channel Kv1.1, Chain A"/>
    <property type="match status" value="1"/>
</dbReference>
<keyword evidence="3" id="KW-1185">Reference proteome</keyword>
<dbReference type="InterPro" id="IPR000210">
    <property type="entry name" value="BTB/POZ_dom"/>
</dbReference>
<dbReference type="OrthoDB" id="9997739at2759"/>
<accession>A0A6A6IWS4</accession>
<evidence type="ECO:0000313" key="2">
    <source>
        <dbReference type="EMBL" id="KAF2254844.1"/>
    </source>
</evidence>
<proteinExistence type="predicted"/>
<evidence type="ECO:0000259" key="1">
    <source>
        <dbReference type="PROSITE" id="PS50097"/>
    </source>
</evidence>
<dbReference type="EMBL" id="ML987190">
    <property type="protein sequence ID" value="KAF2254844.1"/>
    <property type="molecule type" value="Genomic_DNA"/>
</dbReference>
<name>A0A6A6IWS4_9PLEO</name>
<organism evidence="2 3">
    <name type="scientific">Trematosphaeria pertusa</name>
    <dbReference type="NCBI Taxonomy" id="390896"/>
    <lineage>
        <taxon>Eukaryota</taxon>
        <taxon>Fungi</taxon>
        <taxon>Dikarya</taxon>
        <taxon>Ascomycota</taxon>
        <taxon>Pezizomycotina</taxon>
        <taxon>Dothideomycetes</taxon>
        <taxon>Pleosporomycetidae</taxon>
        <taxon>Pleosporales</taxon>
        <taxon>Massarineae</taxon>
        <taxon>Trematosphaeriaceae</taxon>
        <taxon>Trematosphaeria</taxon>
    </lineage>
</organism>
<dbReference type="PROSITE" id="PS50097">
    <property type="entry name" value="BTB"/>
    <property type="match status" value="1"/>
</dbReference>
<feature type="domain" description="BTB" evidence="1">
    <location>
        <begin position="14"/>
        <end position="84"/>
    </location>
</feature>
<gene>
    <name evidence="2" type="ORF">BU26DRAFT_600464</name>
</gene>